<dbReference type="PROSITE" id="PS50893">
    <property type="entry name" value="ABC_TRANSPORTER_2"/>
    <property type="match status" value="1"/>
</dbReference>
<dbReference type="InterPro" id="IPR027417">
    <property type="entry name" value="P-loop_NTPase"/>
</dbReference>
<dbReference type="Pfam" id="PF00005">
    <property type="entry name" value="ABC_tran"/>
    <property type="match status" value="1"/>
</dbReference>
<protein>
    <submittedName>
        <fullName evidence="6">ABC-type multidrug transport system, ATPase component</fullName>
    </submittedName>
</protein>
<evidence type="ECO:0000256" key="3">
    <source>
        <dbReference type="ARBA" id="ARBA00022741"/>
    </source>
</evidence>
<name>A0A0R2C9M0_9LACO</name>
<evidence type="ECO:0000259" key="5">
    <source>
        <dbReference type="PROSITE" id="PS50893"/>
    </source>
</evidence>
<dbReference type="SUPFAM" id="SSF52540">
    <property type="entry name" value="P-loop containing nucleoside triphosphate hydrolases"/>
    <property type="match status" value="1"/>
</dbReference>
<keyword evidence="3" id="KW-0547">Nucleotide-binding</keyword>
<comment type="similarity">
    <text evidence="1">Belongs to the ABC transporter superfamily.</text>
</comment>
<proteinExistence type="inferred from homology"/>
<accession>A0A0R2C9M0</accession>
<dbReference type="PANTHER" id="PTHR43335">
    <property type="entry name" value="ABC TRANSPORTER, ATP-BINDING PROTEIN"/>
    <property type="match status" value="1"/>
</dbReference>
<organism evidence="6 7">
    <name type="scientific">Lacticaseibacillus thailandensis DSM 22698 = JCM 13996</name>
    <dbReference type="NCBI Taxonomy" id="1423810"/>
    <lineage>
        <taxon>Bacteria</taxon>
        <taxon>Bacillati</taxon>
        <taxon>Bacillota</taxon>
        <taxon>Bacilli</taxon>
        <taxon>Lactobacillales</taxon>
        <taxon>Lactobacillaceae</taxon>
        <taxon>Lacticaseibacillus</taxon>
    </lineage>
</organism>
<feature type="domain" description="ABC transporter" evidence="5">
    <location>
        <begin position="6"/>
        <end position="233"/>
    </location>
</feature>
<evidence type="ECO:0000256" key="4">
    <source>
        <dbReference type="ARBA" id="ARBA00022840"/>
    </source>
</evidence>
<dbReference type="Proteomes" id="UP000051789">
    <property type="component" value="Unassembled WGS sequence"/>
</dbReference>
<evidence type="ECO:0000313" key="6">
    <source>
        <dbReference type="EMBL" id="KRM88064.1"/>
    </source>
</evidence>
<dbReference type="AlphaFoldDB" id="A0A0R2C9M0"/>
<dbReference type="PANTHER" id="PTHR43335:SF8">
    <property type="entry name" value="ABC TRANSPORTER, ATP-BINDING PROTEIN"/>
    <property type="match status" value="1"/>
</dbReference>
<evidence type="ECO:0000256" key="1">
    <source>
        <dbReference type="ARBA" id="ARBA00005417"/>
    </source>
</evidence>
<dbReference type="GO" id="GO:0016887">
    <property type="term" value="F:ATP hydrolysis activity"/>
    <property type="evidence" value="ECO:0007669"/>
    <property type="project" value="InterPro"/>
</dbReference>
<dbReference type="SMART" id="SM00382">
    <property type="entry name" value="AAA"/>
    <property type="match status" value="1"/>
</dbReference>
<dbReference type="GO" id="GO:0005524">
    <property type="term" value="F:ATP binding"/>
    <property type="evidence" value="ECO:0007669"/>
    <property type="project" value="UniProtKB-KW"/>
</dbReference>
<keyword evidence="4" id="KW-0067">ATP-binding</keyword>
<dbReference type="EMBL" id="AYZK01000001">
    <property type="protein sequence ID" value="KRM88064.1"/>
    <property type="molecule type" value="Genomic_DNA"/>
</dbReference>
<keyword evidence="7" id="KW-1185">Reference proteome</keyword>
<dbReference type="RefSeq" id="WP_054749390.1">
    <property type="nucleotide sequence ID" value="NZ_AYZK01000001.1"/>
</dbReference>
<keyword evidence="2" id="KW-0813">Transport</keyword>
<evidence type="ECO:0000256" key="2">
    <source>
        <dbReference type="ARBA" id="ARBA00022448"/>
    </source>
</evidence>
<dbReference type="Gene3D" id="3.40.50.300">
    <property type="entry name" value="P-loop containing nucleotide triphosphate hydrolases"/>
    <property type="match status" value="1"/>
</dbReference>
<reference evidence="6 7" key="1">
    <citation type="journal article" date="2015" name="Genome Announc.">
        <title>Expanding the biotechnology potential of lactobacilli through comparative genomics of 213 strains and associated genera.</title>
        <authorList>
            <person name="Sun Z."/>
            <person name="Harris H.M."/>
            <person name="McCann A."/>
            <person name="Guo C."/>
            <person name="Argimon S."/>
            <person name="Zhang W."/>
            <person name="Yang X."/>
            <person name="Jeffery I.B."/>
            <person name="Cooney J.C."/>
            <person name="Kagawa T.F."/>
            <person name="Liu W."/>
            <person name="Song Y."/>
            <person name="Salvetti E."/>
            <person name="Wrobel A."/>
            <person name="Rasinkangas P."/>
            <person name="Parkhill J."/>
            <person name="Rea M.C."/>
            <person name="O'Sullivan O."/>
            <person name="Ritari J."/>
            <person name="Douillard F.P."/>
            <person name="Paul Ross R."/>
            <person name="Yang R."/>
            <person name="Briner A.E."/>
            <person name="Felis G.E."/>
            <person name="de Vos W.M."/>
            <person name="Barrangou R."/>
            <person name="Klaenhammer T.R."/>
            <person name="Caufield P.W."/>
            <person name="Cui Y."/>
            <person name="Zhang H."/>
            <person name="O'Toole P.W."/>
        </authorList>
    </citation>
    <scope>NUCLEOTIDE SEQUENCE [LARGE SCALE GENOMIC DNA]</scope>
    <source>
        <strain evidence="6 7">DSM 22698</strain>
    </source>
</reference>
<dbReference type="PATRIC" id="fig|1423810.4.peg.352"/>
<gene>
    <name evidence="6" type="ORF">FD19_GL000348</name>
</gene>
<comment type="caution">
    <text evidence="6">The sequence shown here is derived from an EMBL/GenBank/DDBJ whole genome shotgun (WGS) entry which is preliminary data.</text>
</comment>
<dbReference type="InterPro" id="IPR017871">
    <property type="entry name" value="ABC_transporter-like_CS"/>
</dbReference>
<evidence type="ECO:0000313" key="7">
    <source>
        <dbReference type="Proteomes" id="UP000051789"/>
    </source>
</evidence>
<dbReference type="OrthoDB" id="9804819at2"/>
<dbReference type="InterPro" id="IPR003593">
    <property type="entry name" value="AAA+_ATPase"/>
</dbReference>
<dbReference type="STRING" id="1423810.FD19_GL000348"/>
<dbReference type="PROSITE" id="PS00211">
    <property type="entry name" value="ABC_TRANSPORTER_1"/>
    <property type="match status" value="1"/>
</dbReference>
<dbReference type="InterPro" id="IPR003439">
    <property type="entry name" value="ABC_transporter-like_ATP-bd"/>
</dbReference>
<sequence>MVDTVLSVQDVSKRFGRYQVLNHLSLTVHRGDIYALIGENGAGKTTLMRLICGLSPLRQGAIMLLGEDARHYRMALRRTGAIIESPAAYSKLTVTQNLHLTAIQHGLSDYQEIGRAIAFVGLTEKRKTKAGHLSLGQKQRLGLATAILAHPDFLVLDEPINGLDPTGIVEFRQLLHRLNAEFGTTILISSHILGELYQVATVFGFLKNGTIIKELSKQALDQENAGGLRLVVDSVEGAAELLDVQGIKQFTVINDHEISVAPGQIEAPALNAMLVKAGIAVTSITQQSRSLEEYFTQLIKKGGGCA</sequence>